<keyword evidence="1 2" id="KW-0732">Signal</keyword>
<organism evidence="4 5">
    <name type="scientific">Candidatus Nealsonbacteria bacterium CG23_combo_of_CG06-09_8_20_14_all_40_13</name>
    <dbReference type="NCBI Taxonomy" id="1974724"/>
    <lineage>
        <taxon>Bacteria</taxon>
        <taxon>Candidatus Nealsoniibacteriota</taxon>
    </lineage>
</organism>
<comment type="caution">
    <text evidence="4">The sequence shown here is derived from an EMBL/GenBank/DDBJ whole genome shotgun (WGS) entry which is preliminary data.</text>
</comment>
<proteinExistence type="predicted"/>
<protein>
    <recommendedName>
        <fullName evidence="3">SbsA Ig-like domain-containing protein</fullName>
    </recommendedName>
</protein>
<dbReference type="InterPro" id="IPR032812">
    <property type="entry name" value="SbsA_Ig"/>
</dbReference>
<gene>
    <name evidence="4" type="ORF">COX39_02195</name>
</gene>
<evidence type="ECO:0000256" key="2">
    <source>
        <dbReference type="SAM" id="SignalP"/>
    </source>
</evidence>
<accession>A0A2G9YSU7</accession>
<feature type="chain" id="PRO_5013755629" description="SbsA Ig-like domain-containing protein" evidence="2">
    <location>
        <begin position="21"/>
        <end position="177"/>
    </location>
</feature>
<name>A0A2G9YSU7_9BACT</name>
<evidence type="ECO:0000259" key="3">
    <source>
        <dbReference type="Pfam" id="PF13205"/>
    </source>
</evidence>
<feature type="signal peptide" evidence="2">
    <location>
        <begin position="1"/>
        <end position="20"/>
    </location>
</feature>
<dbReference type="EMBL" id="PCRM01000033">
    <property type="protein sequence ID" value="PIP21571.1"/>
    <property type="molecule type" value="Genomic_DNA"/>
</dbReference>
<dbReference type="InterPro" id="IPR014755">
    <property type="entry name" value="Cu-Rt/internalin_Ig-like"/>
</dbReference>
<dbReference type="AlphaFoldDB" id="A0A2G9YSU7"/>
<feature type="domain" description="SbsA Ig-like" evidence="3">
    <location>
        <begin position="65"/>
        <end position="176"/>
    </location>
</feature>
<dbReference type="Proteomes" id="UP000231567">
    <property type="component" value="Unassembled WGS sequence"/>
</dbReference>
<evidence type="ECO:0000313" key="4">
    <source>
        <dbReference type="EMBL" id="PIP21571.1"/>
    </source>
</evidence>
<sequence>MSKKALVVVLATVLVSSVFASYIGYNIAKNSLKAESTQTQLQSTSSESPTNDTNLPFLQGKKITDTTQPEIISVTPATGAQGVAKDVAVTIKFSKSMDKTTLDSSTIYVYEQKNQTLLNNLLNFSYDDSQNSLFLTFQKEFGDWGSGNTISITLTTGILDSSGNPLNEAKTWQFSTE</sequence>
<reference evidence="4 5" key="1">
    <citation type="submission" date="2017-09" db="EMBL/GenBank/DDBJ databases">
        <title>Depth-based differentiation of microbial function through sediment-hosted aquifers and enrichment of novel symbionts in the deep terrestrial subsurface.</title>
        <authorList>
            <person name="Probst A.J."/>
            <person name="Ladd B."/>
            <person name="Jarett J.K."/>
            <person name="Geller-Mcgrath D.E."/>
            <person name="Sieber C.M."/>
            <person name="Emerson J.B."/>
            <person name="Anantharaman K."/>
            <person name="Thomas B.C."/>
            <person name="Malmstrom R."/>
            <person name="Stieglmeier M."/>
            <person name="Klingl A."/>
            <person name="Woyke T."/>
            <person name="Ryan C.M."/>
            <person name="Banfield J.F."/>
        </authorList>
    </citation>
    <scope>NUCLEOTIDE SEQUENCE [LARGE SCALE GENOMIC DNA]</scope>
    <source>
        <strain evidence="4">CG23_combo_of_CG06-09_8_20_14_all_40_13</strain>
    </source>
</reference>
<evidence type="ECO:0000313" key="5">
    <source>
        <dbReference type="Proteomes" id="UP000231567"/>
    </source>
</evidence>
<evidence type="ECO:0000256" key="1">
    <source>
        <dbReference type="ARBA" id="ARBA00022729"/>
    </source>
</evidence>
<dbReference type="Pfam" id="PF13205">
    <property type="entry name" value="Big_5"/>
    <property type="match status" value="1"/>
</dbReference>
<dbReference type="Gene3D" id="2.60.40.1220">
    <property type="match status" value="1"/>
</dbReference>